<dbReference type="InterPro" id="IPR001845">
    <property type="entry name" value="HTH_ArsR_DNA-bd_dom"/>
</dbReference>
<dbReference type="CDD" id="cd00090">
    <property type="entry name" value="HTH_ARSR"/>
    <property type="match status" value="1"/>
</dbReference>
<protein>
    <recommendedName>
        <fullName evidence="1">HTH arsR-type domain-containing protein</fullName>
    </recommendedName>
</protein>
<proteinExistence type="predicted"/>
<organism evidence="2 3">
    <name type="scientific">Candidatus Campbellbacteria bacterium CG22_combo_CG10-13_8_21_14_all_43_18</name>
    <dbReference type="NCBI Taxonomy" id="1974530"/>
    <lineage>
        <taxon>Bacteria</taxon>
        <taxon>Candidatus Campbelliibacteriota</taxon>
    </lineage>
</organism>
<dbReference type="Gene3D" id="1.10.10.10">
    <property type="entry name" value="Winged helix-like DNA-binding domain superfamily/Winged helix DNA-binding domain"/>
    <property type="match status" value="1"/>
</dbReference>
<reference evidence="2 3" key="1">
    <citation type="submission" date="2017-09" db="EMBL/GenBank/DDBJ databases">
        <title>Depth-based differentiation of microbial function through sediment-hosted aquifers and enrichment of novel symbionts in the deep terrestrial subsurface.</title>
        <authorList>
            <person name="Probst A.J."/>
            <person name="Ladd B."/>
            <person name="Jarett J.K."/>
            <person name="Geller-Mcgrath D.E."/>
            <person name="Sieber C.M."/>
            <person name="Emerson J.B."/>
            <person name="Anantharaman K."/>
            <person name="Thomas B.C."/>
            <person name="Malmstrom R."/>
            <person name="Stieglmeier M."/>
            <person name="Klingl A."/>
            <person name="Woyke T."/>
            <person name="Ryan C.M."/>
            <person name="Banfield J.F."/>
        </authorList>
    </citation>
    <scope>NUCLEOTIDE SEQUENCE [LARGE SCALE GENOMIC DNA]</scope>
    <source>
        <strain evidence="2">CG22_combo_CG10-13_8_21_14_all_43_18</strain>
    </source>
</reference>
<dbReference type="SMART" id="SM00418">
    <property type="entry name" value="HTH_ARSR"/>
    <property type="match status" value="1"/>
</dbReference>
<dbReference type="SUPFAM" id="SSF46785">
    <property type="entry name" value="Winged helix' DNA-binding domain"/>
    <property type="match status" value="1"/>
</dbReference>
<accession>A0A2H0DX38</accession>
<dbReference type="Proteomes" id="UP000231276">
    <property type="component" value="Unassembled WGS sequence"/>
</dbReference>
<dbReference type="GO" id="GO:0003700">
    <property type="term" value="F:DNA-binding transcription factor activity"/>
    <property type="evidence" value="ECO:0007669"/>
    <property type="project" value="InterPro"/>
</dbReference>
<dbReference type="PROSITE" id="PS50987">
    <property type="entry name" value="HTH_ARSR_2"/>
    <property type="match status" value="1"/>
</dbReference>
<sequence>MKSAKQMERHFKGMSNHNRINILLYVSKQNEATLEQISSNIKTNFKNISQHTHRLVNAGLLNKKYQGLNVLHSLSPYGREIVNFIKKFKKL</sequence>
<name>A0A2H0DX38_9BACT</name>
<dbReference type="InterPro" id="IPR011991">
    <property type="entry name" value="ArsR-like_HTH"/>
</dbReference>
<feature type="domain" description="HTH arsR-type" evidence="1">
    <location>
        <begin position="1"/>
        <end position="91"/>
    </location>
</feature>
<evidence type="ECO:0000313" key="2">
    <source>
        <dbReference type="EMBL" id="PIP86737.1"/>
    </source>
</evidence>
<evidence type="ECO:0000313" key="3">
    <source>
        <dbReference type="Proteomes" id="UP000231276"/>
    </source>
</evidence>
<dbReference type="AlphaFoldDB" id="A0A2H0DX38"/>
<dbReference type="Pfam" id="PF01022">
    <property type="entry name" value="HTH_5"/>
    <property type="match status" value="1"/>
</dbReference>
<comment type="caution">
    <text evidence="2">The sequence shown here is derived from an EMBL/GenBank/DDBJ whole genome shotgun (WGS) entry which is preliminary data.</text>
</comment>
<dbReference type="InterPro" id="IPR036388">
    <property type="entry name" value="WH-like_DNA-bd_sf"/>
</dbReference>
<dbReference type="EMBL" id="PCTS01000006">
    <property type="protein sequence ID" value="PIP86737.1"/>
    <property type="molecule type" value="Genomic_DNA"/>
</dbReference>
<dbReference type="InterPro" id="IPR036390">
    <property type="entry name" value="WH_DNA-bd_sf"/>
</dbReference>
<gene>
    <name evidence="2" type="ORF">COW82_00375</name>
</gene>
<evidence type="ECO:0000259" key="1">
    <source>
        <dbReference type="PROSITE" id="PS50987"/>
    </source>
</evidence>